<dbReference type="SUPFAM" id="SSF51735">
    <property type="entry name" value="NAD(P)-binding Rossmann-fold domains"/>
    <property type="match status" value="1"/>
</dbReference>
<evidence type="ECO:0000313" key="3">
    <source>
        <dbReference type="Proteomes" id="UP000585681"/>
    </source>
</evidence>
<feature type="domain" description="CoA-binding" evidence="1">
    <location>
        <begin position="13"/>
        <end position="111"/>
    </location>
</feature>
<sequence length="143" mass="15594">MENISDVILKDVLTRTRVVAVVGMSPNPARPSHYVAQFLQSKGMHVIPVNPVHAGKKLLGEAIYPDLASIPPRIPVDMVDIFRRSEFVPSIVEQALAHLPALRTIWMQLGVHHAAAAARAEAAGIAVIQNRCPKIEYPRLIGA</sequence>
<dbReference type="Proteomes" id="UP000585681">
    <property type="component" value="Unassembled WGS sequence"/>
</dbReference>
<dbReference type="Gene3D" id="3.40.50.720">
    <property type="entry name" value="NAD(P)-binding Rossmann-like Domain"/>
    <property type="match status" value="1"/>
</dbReference>
<organism evidence="2 3">
    <name type="scientific">Actibacterium naphthalenivorans</name>
    <dbReference type="NCBI Taxonomy" id="1614693"/>
    <lineage>
        <taxon>Bacteria</taxon>
        <taxon>Pseudomonadati</taxon>
        <taxon>Pseudomonadota</taxon>
        <taxon>Alphaproteobacteria</taxon>
        <taxon>Rhodobacterales</taxon>
        <taxon>Roseobacteraceae</taxon>
        <taxon>Actibacterium</taxon>
    </lineage>
</organism>
<dbReference type="PANTHER" id="PTHR33303">
    <property type="entry name" value="CYTOPLASMIC PROTEIN-RELATED"/>
    <property type="match status" value="1"/>
</dbReference>
<gene>
    <name evidence="2" type="ORF">GGR17_000280</name>
</gene>
<comment type="caution">
    <text evidence="2">The sequence shown here is derived from an EMBL/GenBank/DDBJ whole genome shotgun (WGS) entry which is preliminary data.</text>
</comment>
<proteinExistence type="predicted"/>
<evidence type="ECO:0000259" key="1">
    <source>
        <dbReference type="SMART" id="SM00881"/>
    </source>
</evidence>
<dbReference type="InterPro" id="IPR003781">
    <property type="entry name" value="CoA-bd"/>
</dbReference>
<dbReference type="AlphaFoldDB" id="A0A840CAW0"/>
<dbReference type="PANTHER" id="PTHR33303:SF2">
    <property type="entry name" value="COA-BINDING DOMAIN-CONTAINING PROTEIN"/>
    <property type="match status" value="1"/>
</dbReference>
<accession>A0A840CAW0</accession>
<dbReference type="SMART" id="SM00881">
    <property type="entry name" value="CoA_binding"/>
    <property type="match status" value="1"/>
</dbReference>
<dbReference type="Pfam" id="PF13380">
    <property type="entry name" value="CoA_binding_2"/>
    <property type="match status" value="1"/>
</dbReference>
<name>A0A840CAW0_9RHOB</name>
<dbReference type="RefSeq" id="WP_054538394.1">
    <property type="nucleotide sequence ID" value="NZ_JACIEQ010000001.1"/>
</dbReference>
<dbReference type="InterPro" id="IPR036291">
    <property type="entry name" value="NAD(P)-bd_dom_sf"/>
</dbReference>
<evidence type="ECO:0000313" key="2">
    <source>
        <dbReference type="EMBL" id="MBB4020489.1"/>
    </source>
</evidence>
<keyword evidence="3" id="KW-1185">Reference proteome</keyword>
<dbReference type="EMBL" id="JACIEQ010000001">
    <property type="protein sequence ID" value="MBB4020489.1"/>
    <property type="molecule type" value="Genomic_DNA"/>
</dbReference>
<protein>
    <recommendedName>
        <fullName evidence="1">CoA-binding domain-containing protein</fullName>
    </recommendedName>
</protein>
<reference evidence="2 3" key="1">
    <citation type="submission" date="2020-08" db="EMBL/GenBank/DDBJ databases">
        <title>Genomic Encyclopedia of Type Strains, Phase IV (KMG-IV): sequencing the most valuable type-strain genomes for metagenomic binning, comparative biology and taxonomic classification.</title>
        <authorList>
            <person name="Goeker M."/>
        </authorList>
    </citation>
    <scope>NUCLEOTIDE SEQUENCE [LARGE SCALE GENOMIC DNA]</scope>
    <source>
        <strain evidence="2 3">DSM 105040</strain>
    </source>
</reference>